<reference evidence="1" key="2">
    <citation type="submission" date="2014-07" db="EMBL/GenBank/DDBJ databases">
        <title>Initial genome analysis of the psychrotolerant acidophile Acidithiobacillus ferrivorans CF27: insights into iron and sulfur oxidation pathways and into biofilm formation.</title>
        <authorList>
            <person name="Talla E."/>
            <person name="Hedrich S."/>
            <person name="Mangenot S."/>
            <person name="Ji B."/>
            <person name="Johnson D.B."/>
            <person name="Barbe V."/>
            <person name="Bonnefoy V."/>
        </authorList>
    </citation>
    <scope>NUCLEOTIDE SEQUENCE [LARGE SCALE GENOMIC DNA]</scope>
    <source>
        <strain evidence="1">CF27</strain>
    </source>
</reference>
<dbReference type="RefSeq" id="WP_035192002.1">
    <property type="nucleotide sequence ID" value="NZ_CCCS020000023.1"/>
</dbReference>
<accession>A0A060USG3</accession>
<protein>
    <recommendedName>
        <fullName evidence="4">YgiT-type zinc finger domain-containing protein</fullName>
    </recommendedName>
</protein>
<evidence type="ECO:0000313" key="2">
    <source>
        <dbReference type="EMBL" id="SMH66448.1"/>
    </source>
</evidence>
<dbReference type="EMBL" id="CCCS020000023">
    <property type="protein sequence ID" value="CDQ09738.1"/>
    <property type="molecule type" value="Genomic_DNA"/>
</dbReference>
<evidence type="ECO:0000313" key="1">
    <source>
        <dbReference type="EMBL" id="CDQ09738.1"/>
    </source>
</evidence>
<dbReference type="NCBIfam" id="TIGR03831">
    <property type="entry name" value="YgiT_finger"/>
    <property type="match status" value="1"/>
</dbReference>
<evidence type="ECO:0008006" key="4">
    <source>
        <dbReference type="Google" id="ProtNLM"/>
    </source>
</evidence>
<dbReference type="Pfam" id="PF15731">
    <property type="entry name" value="MqsA_antitoxin"/>
    <property type="match status" value="1"/>
</dbReference>
<organism evidence="1">
    <name type="scientific">Acidithiobacillus ferrivorans</name>
    <dbReference type="NCBI Taxonomy" id="160808"/>
    <lineage>
        <taxon>Bacteria</taxon>
        <taxon>Pseudomonadati</taxon>
        <taxon>Pseudomonadota</taxon>
        <taxon>Acidithiobacillia</taxon>
        <taxon>Acidithiobacillales</taxon>
        <taxon>Acidithiobacillaceae</taxon>
        <taxon>Acidithiobacillus</taxon>
    </lineage>
</organism>
<sequence length="74" mass="8236">MQCVICRHSATQPGTVTVTLERGATVVVIKDVPAEVCSQCGEYYLDEKTTRHVMNMAEQAVQRHAEVEILRYAA</sequence>
<dbReference type="AlphaFoldDB" id="A0A060USG3"/>
<dbReference type="EMBL" id="LT841305">
    <property type="protein sequence ID" value="SMH66448.1"/>
    <property type="molecule type" value="Genomic_DNA"/>
</dbReference>
<reference evidence="1" key="1">
    <citation type="submission" date="2014-03" db="EMBL/GenBank/DDBJ databases">
        <authorList>
            <person name="Genoscope - CEA"/>
        </authorList>
    </citation>
    <scope>NUCLEOTIDE SEQUENCE [LARGE SCALE GENOMIC DNA]</scope>
    <source>
        <strain evidence="1">CF27</strain>
    </source>
</reference>
<dbReference type="CDD" id="cd12870">
    <property type="entry name" value="MqsA"/>
    <property type="match status" value="1"/>
</dbReference>
<dbReference type="Gene3D" id="3.10.20.860">
    <property type="match status" value="1"/>
</dbReference>
<name>A0A060USG3_9PROT</name>
<dbReference type="InterPro" id="IPR022453">
    <property type="entry name" value="Znf_MqsA-type"/>
</dbReference>
<proteinExistence type="predicted"/>
<gene>
    <name evidence="2" type="ORF">AFERRI_30180</name>
    <name evidence="1" type="ORF">AFERRI_30384</name>
</gene>
<evidence type="ECO:0000313" key="3">
    <source>
        <dbReference type="Proteomes" id="UP000193925"/>
    </source>
</evidence>
<dbReference type="InterPro" id="IPR032758">
    <property type="entry name" value="MqsA/HigA-2"/>
</dbReference>
<reference evidence="2 3" key="3">
    <citation type="submission" date="2017-03" db="EMBL/GenBank/DDBJ databases">
        <authorList>
            <person name="Regsiter A."/>
            <person name="William W."/>
        </authorList>
    </citation>
    <scope>NUCLEOTIDE SEQUENCE [LARGE SCALE GENOMIC DNA]</scope>
    <source>
        <strain evidence="2">PRJEB5721</strain>
    </source>
</reference>
<keyword evidence="3" id="KW-1185">Reference proteome</keyword>
<dbReference type="Proteomes" id="UP000193925">
    <property type="component" value="Chromosome AFERRI"/>
</dbReference>